<evidence type="ECO:0000313" key="5">
    <source>
        <dbReference type="Proteomes" id="UP000299102"/>
    </source>
</evidence>
<dbReference type="AlphaFoldDB" id="A0A4C1X9J3"/>
<proteinExistence type="inferred from homology"/>
<feature type="domain" description="Helitron helicase-like" evidence="3">
    <location>
        <begin position="95"/>
        <end position="266"/>
    </location>
</feature>
<dbReference type="SUPFAM" id="SSF52540">
    <property type="entry name" value="P-loop containing nucleoside triphosphate hydrolases"/>
    <property type="match status" value="1"/>
</dbReference>
<name>A0A4C1X9J3_EUMVA</name>
<feature type="domain" description="DNA helicase Pif1-like DEAD-box helicase" evidence="2">
    <location>
        <begin position="572"/>
        <end position="679"/>
    </location>
</feature>
<keyword evidence="1" id="KW-0547">Nucleotide-binding</keyword>
<dbReference type="STRING" id="151549.A0A4C1X9J3"/>
<reference evidence="4 5" key="1">
    <citation type="journal article" date="2019" name="Commun. Biol.">
        <title>The bagworm genome reveals a unique fibroin gene that provides high tensile strength.</title>
        <authorList>
            <person name="Kono N."/>
            <person name="Nakamura H."/>
            <person name="Ohtoshi R."/>
            <person name="Tomita M."/>
            <person name="Numata K."/>
            <person name="Arakawa K."/>
        </authorList>
    </citation>
    <scope>NUCLEOTIDE SEQUENCE [LARGE SCALE GENOMIC DNA]</scope>
</reference>
<evidence type="ECO:0000313" key="4">
    <source>
        <dbReference type="EMBL" id="GBP60481.1"/>
    </source>
</evidence>
<dbReference type="PANTHER" id="PTHR45786">
    <property type="entry name" value="DNA BINDING PROTEIN-LIKE"/>
    <property type="match status" value="1"/>
</dbReference>
<keyword evidence="5" id="KW-1185">Reference proteome</keyword>
<accession>A0A4C1X9J3</accession>
<dbReference type="EC" id="5.6.2.3" evidence="1"/>
<dbReference type="GO" id="GO:0043139">
    <property type="term" value="F:5'-3' DNA helicase activity"/>
    <property type="evidence" value="ECO:0007669"/>
    <property type="project" value="UniProtKB-EC"/>
</dbReference>
<dbReference type="GO" id="GO:0006281">
    <property type="term" value="P:DNA repair"/>
    <property type="evidence" value="ECO:0007669"/>
    <property type="project" value="UniProtKB-KW"/>
</dbReference>
<dbReference type="GO" id="GO:0006310">
    <property type="term" value="P:DNA recombination"/>
    <property type="evidence" value="ECO:0007669"/>
    <property type="project" value="UniProtKB-KW"/>
</dbReference>
<gene>
    <name evidence="4" type="ORF">EVAR_37517_1</name>
</gene>
<comment type="catalytic activity">
    <reaction evidence="1">
        <text>ATP + H2O = ADP + phosphate + H(+)</text>
        <dbReference type="Rhea" id="RHEA:13065"/>
        <dbReference type="ChEBI" id="CHEBI:15377"/>
        <dbReference type="ChEBI" id="CHEBI:15378"/>
        <dbReference type="ChEBI" id="CHEBI:30616"/>
        <dbReference type="ChEBI" id="CHEBI:43474"/>
        <dbReference type="ChEBI" id="CHEBI:456216"/>
        <dbReference type="EC" id="5.6.2.3"/>
    </reaction>
</comment>
<keyword evidence="1" id="KW-0227">DNA damage</keyword>
<dbReference type="InterPro" id="IPR027417">
    <property type="entry name" value="P-loop_NTPase"/>
</dbReference>
<dbReference type="OrthoDB" id="1728974at2759"/>
<dbReference type="Pfam" id="PF14214">
    <property type="entry name" value="Helitron_like_N"/>
    <property type="match status" value="1"/>
</dbReference>
<keyword evidence="1" id="KW-0347">Helicase</keyword>
<dbReference type="EMBL" id="BGZK01000788">
    <property type="protein sequence ID" value="GBP60481.1"/>
    <property type="molecule type" value="Genomic_DNA"/>
</dbReference>
<evidence type="ECO:0000259" key="3">
    <source>
        <dbReference type="Pfam" id="PF14214"/>
    </source>
</evidence>
<dbReference type="GO" id="GO:0000723">
    <property type="term" value="P:telomere maintenance"/>
    <property type="evidence" value="ECO:0007669"/>
    <property type="project" value="InterPro"/>
</dbReference>
<keyword evidence="1" id="KW-0234">DNA repair</keyword>
<evidence type="ECO:0000256" key="1">
    <source>
        <dbReference type="RuleBase" id="RU363044"/>
    </source>
</evidence>
<dbReference type="Gene3D" id="3.40.50.300">
    <property type="entry name" value="P-loop containing nucleotide triphosphate hydrolases"/>
    <property type="match status" value="1"/>
</dbReference>
<organism evidence="4 5">
    <name type="scientific">Eumeta variegata</name>
    <name type="common">Bagworm moth</name>
    <name type="synonym">Eumeta japonica</name>
    <dbReference type="NCBI Taxonomy" id="151549"/>
    <lineage>
        <taxon>Eukaryota</taxon>
        <taxon>Metazoa</taxon>
        <taxon>Ecdysozoa</taxon>
        <taxon>Arthropoda</taxon>
        <taxon>Hexapoda</taxon>
        <taxon>Insecta</taxon>
        <taxon>Pterygota</taxon>
        <taxon>Neoptera</taxon>
        <taxon>Endopterygota</taxon>
        <taxon>Lepidoptera</taxon>
        <taxon>Glossata</taxon>
        <taxon>Ditrysia</taxon>
        <taxon>Tineoidea</taxon>
        <taxon>Psychidae</taxon>
        <taxon>Oiketicinae</taxon>
        <taxon>Eumeta</taxon>
    </lineage>
</organism>
<dbReference type="Proteomes" id="UP000299102">
    <property type="component" value="Unassembled WGS sequence"/>
</dbReference>
<dbReference type="InterPro" id="IPR025476">
    <property type="entry name" value="Helitron_helicase-like"/>
</dbReference>
<sequence>MLIENRLENLRADLMLLRQKKLLFLLSVRISKKRDIVLRSRDNKLMRISETHHSHDALQYPLMFCYGEDGYHINVFKYDETTKLALDKTVSASEFYSFRIIEREGEVCYLLRFRNLLNQFLVDMYAKIETERLNWIRNNQKTPRSDEYVHLKDALSKNDEQLSTMGKMVVLPSSFTGGPRYMHERTQDAMAYVRHYGRPDLFITFTCNPKWSEITELLSEGQQSHDRHDIVARVFNVKVKHMMKLLTVGRIFGDTRCHMYTIEWQKQLPDPELNPDLYQIIKTTMVHGPCGSFNSKSPCMVDGSDQAAFIVEDLDEVTKYQAGRYISSSEAVWRILRFPIHDRFPSVMHLAVHLENGQRVYFTEKDVIDKVLNPPKTTLMAFFELCQVDDFAKSLLYVEVPTYYVWKNNRFERRKKGKDVPGYLVKKDQVLACRALGLLEDDANWDRTLEEACVTDSPYKIRELFAIMLVFCQVGDPLKLWEKYRDNFSKDIRREVERKGEDAKLVIDIIYNKCLILLEDIIISMSVKTLSQFGLHSPSRQEGSIIMNRQYRSELAYDTKYLTKVVVESIPKLNPEQKEVYNEIVNSIISNSGQLYFLDAPGGTGKTFLINLLLAKIRSDKNIAIAVAFSGIAATLIDGGKTAHSAFKLLLNLGYSESPLCNITKQSDMAHVLRNAKLLSGMSAQWLTKKVLKLK</sequence>
<comment type="similarity">
    <text evidence="1">Belongs to the helicase family.</text>
</comment>
<dbReference type="InterPro" id="IPR010285">
    <property type="entry name" value="DNA_helicase_pif1-like_DEAD"/>
</dbReference>
<comment type="caution">
    <text evidence="4">The sequence shown here is derived from an EMBL/GenBank/DDBJ whole genome shotgun (WGS) entry which is preliminary data.</text>
</comment>
<comment type="cofactor">
    <cofactor evidence="1">
        <name>Mg(2+)</name>
        <dbReference type="ChEBI" id="CHEBI:18420"/>
    </cofactor>
</comment>
<dbReference type="GO" id="GO:0005524">
    <property type="term" value="F:ATP binding"/>
    <property type="evidence" value="ECO:0007669"/>
    <property type="project" value="UniProtKB-KW"/>
</dbReference>
<keyword evidence="1" id="KW-0233">DNA recombination</keyword>
<protein>
    <recommendedName>
        <fullName evidence="1">ATP-dependent DNA helicase</fullName>
        <ecNumber evidence="1">5.6.2.3</ecNumber>
    </recommendedName>
</protein>
<dbReference type="Pfam" id="PF05970">
    <property type="entry name" value="PIF1"/>
    <property type="match status" value="1"/>
</dbReference>
<evidence type="ECO:0000259" key="2">
    <source>
        <dbReference type="Pfam" id="PF05970"/>
    </source>
</evidence>
<keyword evidence="1" id="KW-0378">Hydrolase</keyword>
<keyword evidence="1" id="KW-0067">ATP-binding</keyword>
<dbReference type="GO" id="GO:0016887">
    <property type="term" value="F:ATP hydrolysis activity"/>
    <property type="evidence" value="ECO:0007669"/>
    <property type="project" value="RHEA"/>
</dbReference>
<dbReference type="PANTHER" id="PTHR45786:SF74">
    <property type="entry name" value="ATP-DEPENDENT DNA HELICASE"/>
    <property type="match status" value="1"/>
</dbReference>